<dbReference type="GO" id="GO:0008528">
    <property type="term" value="F:G protein-coupled peptide receptor activity"/>
    <property type="evidence" value="ECO:0007669"/>
    <property type="project" value="InterPro"/>
</dbReference>
<dbReference type="InterPro" id="IPR019427">
    <property type="entry name" value="7TM_GPCR_serpentine_rcpt_Srw"/>
</dbReference>
<sequence length="419" mass="47095">MANYDTIVYSVSNSTELVSNIALLVNATFFPEGTENTSNDCMENSTLKRFSDGYEQIHGYLSILICFVGIICNILNVIVLTRKNMISPTNYILSALAIADLLTMVPYLPLAFMYCLEGRGNVLSIDVPRSLSIILINLMNNVISITMHSVAMWLTVALAFFRYIIVCHGRTHAPKLCSLYRTKLTIAAICIFTLLFLIPNFLCLKVTPKRGNQGQQLYMLEAGAICTDNFLVNLKFWLYGVGVKIATCILLVIFSGLLIKAIHSANQRRRKLLFQGRRAESEYTHEHNRTTTMLVTVVLLFVVTELPQGILLLMIGISENKAQSAWCVYFDLADFLDMIVLLNSSINFMLYCTMSQQFRNTFKSLFIKKITHRLNSMSVRHSGSGPRLRSNGHPYDAIPSNNGNVSCITNEEKTMNTTL</sequence>
<comment type="subcellular location">
    <subcellularLocation>
        <location evidence="1">Membrane</location>
    </subcellularLocation>
</comment>
<dbReference type="Proteomes" id="UP000085678">
    <property type="component" value="Unplaced"/>
</dbReference>
<dbReference type="AlphaFoldDB" id="A0A1S3JFU0"/>
<feature type="transmembrane region" description="Helical" evidence="5">
    <location>
        <begin position="293"/>
        <end position="315"/>
    </location>
</feature>
<evidence type="ECO:0000256" key="3">
    <source>
        <dbReference type="ARBA" id="ARBA00022989"/>
    </source>
</evidence>
<keyword evidence="2 5" id="KW-0812">Transmembrane</keyword>
<dbReference type="PROSITE" id="PS50262">
    <property type="entry name" value="G_PROTEIN_RECEP_F1_2"/>
    <property type="match status" value="1"/>
</dbReference>
<name>A0A1S3JFU0_LINAN</name>
<dbReference type="GeneID" id="106172887"/>
<dbReference type="SUPFAM" id="SSF81321">
    <property type="entry name" value="Family A G protein-coupled receptor-like"/>
    <property type="match status" value="1"/>
</dbReference>
<dbReference type="InterPro" id="IPR053219">
    <property type="entry name" value="GPCR_Dmsr-1"/>
</dbReference>
<dbReference type="InterPro" id="IPR000276">
    <property type="entry name" value="GPCR_Rhodpsn"/>
</dbReference>
<dbReference type="Pfam" id="PF10324">
    <property type="entry name" value="7TM_GPCR_Srw"/>
    <property type="match status" value="1"/>
</dbReference>
<proteinExistence type="predicted"/>
<keyword evidence="7" id="KW-1185">Reference proteome</keyword>
<dbReference type="InParanoid" id="A0A1S3JFU0"/>
<reference evidence="8" key="1">
    <citation type="submission" date="2025-08" db="UniProtKB">
        <authorList>
            <consortium name="RefSeq"/>
        </authorList>
    </citation>
    <scope>IDENTIFICATION</scope>
    <source>
        <tissue evidence="8">Gonads</tissue>
    </source>
</reference>
<feature type="transmembrane region" description="Helical" evidence="5">
    <location>
        <begin position="335"/>
        <end position="354"/>
    </location>
</feature>
<dbReference type="PANTHER" id="PTHR46273">
    <property type="entry name" value="MYOSUPPRESSIN RECEPTOR 1, ISOFORM B-RELATED"/>
    <property type="match status" value="1"/>
</dbReference>
<dbReference type="STRING" id="7574.A0A1S3JFU0"/>
<feature type="transmembrane region" description="Helical" evidence="5">
    <location>
        <begin position="57"/>
        <end position="79"/>
    </location>
</feature>
<evidence type="ECO:0000259" key="6">
    <source>
        <dbReference type="PROSITE" id="PS50262"/>
    </source>
</evidence>
<dbReference type="GO" id="GO:0005886">
    <property type="term" value="C:plasma membrane"/>
    <property type="evidence" value="ECO:0007669"/>
    <property type="project" value="TreeGrafter"/>
</dbReference>
<dbReference type="RefSeq" id="XP_013409267.1">
    <property type="nucleotide sequence ID" value="XM_013553813.1"/>
</dbReference>
<dbReference type="PRINTS" id="PR00237">
    <property type="entry name" value="GPCRRHODOPSN"/>
</dbReference>
<dbReference type="InterPro" id="IPR017452">
    <property type="entry name" value="GPCR_Rhodpsn_7TM"/>
</dbReference>
<dbReference type="PANTHER" id="PTHR46273:SF4">
    <property type="entry name" value="AT19640P"/>
    <property type="match status" value="1"/>
</dbReference>
<protein>
    <submittedName>
        <fullName evidence="8">Sex peptide receptor-like</fullName>
    </submittedName>
</protein>
<evidence type="ECO:0000313" key="8">
    <source>
        <dbReference type="RefSeq" id="XP_013409267.1"/>
    </source>
</evidence>
<organism evidence="7 8">
    <name type="scientific">Lingula anatina</name>
    <name type="common">Brachiopod</name>
    <name type="synonym">Lingula unguis</name>
    <dbReference type="NCBI Taxonomy" id="7574"/>
    <lineage>
        <taxon>Eukaryota</taxon>
        <taxon>Metazoa</taxon>
        <taxon>Spiralia</taxon>
        <taxon>Lophotrochozoa</taxon>
        <taxon>Brachiopoda</taxon>
        <taxon>Linguliformea</taxon>
        <taxon>Lingulata</taxon>
        <taxon>Lingulida</taxon>
        <taxon>Linguloidea</taxon>
        <taxon>Lingulidae</taxon>
        <taxon>Lingula</taxon>
    </lineage>
</organism>
<accession>A0A1S3JFU0</accession>
<evidence type="ECO:0000256" key="4">
    <source>
        <dbReference type="ARBA" id="ARBA00023136"/>
    </source>
</evidence>
<feature type="transmembrane region" description="Helical" evidence="5">
    <location>
        <begin position="237"/>
        <end position="262"/>
    </location>
</feature>
<evidence type="ECO:0000313" key="7">
    <source>
        <dbReference type="Proteomes" id="UP000085678"/>
    </source>
</evidence>
<evidence type="ECO:0000256" key="5">
    <source>
        <dbReference type="SAM" id="Phobius"/>
    </source>
</evidence>
<dbReference type="Gene3D" id="1.20.1070.10">
    <property type="entry name" value="Rhodopsin 7-helix transmembrane proteins"/>
    <property type="match status" value="1"/>
</dbReference>
<feature type="transmembrane region" description="Helical" evidence="5">
    <location>
        <begin position="184"/>
        <end position="202"/>
    </location>
</feature>
<dbReference type="OrthoDB" id="5864054at2759"/>
<dbReference type="KEGG" id="lak:106172887"/>
<keyword evidence="4 5" id="KW-0472">Membrane</keyword>
<keyword evidence="3 5" id="KW-1133">Transmembrane helix</keyword>
<gene>
    <name evidence="8" type="primary">LOC106172887</name>
</gene>
<evidence type="ECO:0000256" key="1">
    <source>
        <dbReference type="ARBA" id="ARBA00004370"/>
    </source>
</evidence>
<evidence type="ECO:0000256" key="2">
    <source>
        <dbReference type="ARBA" id="ARBA00022692"/>
    </source>
</evidence>
<feature type="transmembrane region" description="Helical" evidence="5">
    <location>
        <begin position="134"/>
        <end position="163"/>
    </location>
</feature>
<feature type="domain" description="G-protein coupled receptors family 1 profile" evidence="6">
    <location>
        <begin position="72"/>
        <end position="351"/>
    </location>
</feature>
<feature type="transmembrane region" description="Helical" evidence="5">
    <location>
        <begin position="91"/>
        <end position="114"/>
    </location>
</feature>
<dbReference type="CDD" id="cd14978">
    <property type="entry name" value="7tmA_FMRFamide_R-like"/>
    <property type="match status" value="1"/>
</dbReference>